<dbReference type="InterPro" id="IPR051265">
    <property type="entry name" value="HIBADH-related_NP60_sf"/>
</dbReference>
<evidence type="ECO:0000259" key="5">
    <source>
        <dbReference type="Pfam" id="PF03446"/>
    </source>
</evidence>
<evidence type="ECO:0000256" key="2">
    <source>
        <dbReference type="ARBA" id="ARBA00023002"/>
    </source>
</evidence>
<dbReference type="GO" id="GO:0050661">
    <property type="term" value="F:NADP binding"/>
    <property type="evidence" value="ECO:0007669"/>
    <property type="project" value="InterPro"/>
</dbReference>
<gene>
    <name evidence="7" type="ORF">ABFY20_06580</name>
</gene>
<feature type="domain" description="6-phosphogluconate dehydrogenase NADP-binding" evidence="5">
    <location>
        <begin position="21"/>
        <end position="174"/>
    </location>
</feature>
<dbReference type="AlphaFoldDB" id="A0AB39BKY0"/>
<dbReference type="SUPFAM" id="SSF48179">
    <property type="entry name" value="6-phosphogluconate dehydrogenase C-terminal domain-like"/>
    <property type="match status" value="1"/>
</dbReference>
<dbReference type="PROSITE" id="PS00895">
    <property type="entry name" value="3_HYDROXYISOBUT_DH"/>
    <property type="match status" value="1"/>
</dbReference>
<dbReference type="Pfam" id="PF14833">
    <property type="entry name" value="NAD_binding_11"/>
    <property type="match status" value="1"/>
</dbReference>
<accession>A0AB39BKY0</accession>
<dbReference type="Gene3D" id="3.40.50.720">
    <property type="entry name" value="NAD(P)-binding Rossmann-like Domain"/>
    <property type="match status" value="1"/>
</dbReference>
<sequence length="309" mass="32139">MSTDPTHDGTTEAGEIAARTTIGFLGLGSMGSGMARRLVDAGHDVVVWNRSPAAVDELEAAGARRAASAAEALAPELSFSMLANDEAVQSVLDEAAIAELGRRGATHVMMASISPDLADRLAQAFEKAGAVYVAAPVLGRPPVAAAGQLNILAAGPTEALDRVEPYFAELGKRTWRVSDRPSVANAVKAAVNYNIIHAMQAIGESVAMTERQGVDPELFTELLSSTLFGGVVYSGYGGMIARGEYTPPGFHIGLGRKDLGLARQVADAGGVSPATMPALEAVFEAALADPDLKDADWSAIAEVTRRDLL</sequence>
<evidence type="ECO:0000313" key="7">
    <source>
        <dbReference type="EMBL" id="XDI06763.1"/>
    </source>
</evidence>
<dbReference type="InterPro" id="IPR036291">
    <property type="entry name" value="NAD(P)-bd_dom_sf"/>
</dbReference>
<keyword evidence="2 7" id="KW-0560">Oxidoreductase</keyword>
<keyword evidence="3" id="KW-0520">NAD</keyword>
<feature type="domain" description="3-hydroxyisobutyrate dehydrogenase-like NAD-binding" evidence="6">
    <location>
        <begin position="184"/>
        <end position="303"/>
    </location>
</feature>
<evidence type="ECO:0000259" key="6">
    <source>
        <dbReference type="Pfam" id="PF14833"/>
    </source>
</evidence>
<dbReference type="GO" id="GO:0016491">
    <property type="term" value="F:oxidoreductase activity"/>
    <property type="evidence" value="ECO:0007669"/>
    <property type="project" value="UniProtKB-KW"/>
</dbReference>
<dbReference type="GO" id="GO:0051287">
    <property type="term" value="F:NAD binding"/>
    <property type="evidence" value="ECO:0007669"/>
    <property type="project" value="InterPro"/>
</dbReference>
<dbReference type="InterPro" id="IPR008927">
    <property type="entry name" value="6-PGluconate_DH-like_C_sf"/>
</dbReference>
<dbReference type="SUPFAM" id="SSF51735">
    <property type="entry name" value="NAD(P)-binding Rossmann-fold domains"/>
    <property type="match status" value="1"/>
</dbReference>
<proteinExistence type="inferred from homology"/>
<dbReference type="InterPro" id="IPR002204">
    <property type="entry name" value="3-OH-isobutyrate_DH-rel_CS"/>
</dbReference>
<feature type="active site" evidence="4">
    <location>
        <position position="188"/>
    </location>
</feature>
<dbReference type="EMBL" id="CP162511">
    <property type="protein sequence ID" value="XDI06763.1"/>
    <property type="molecule type" value="Genomic_DNA"/>
</dbReference>
<dbReference type="InterPro" id="IPR006115">
    <property type="entry name" value="6PGDH_NADP-bd"/>
</dbReference>
<dbReference type="PANTHER" id="PTHR43580">
    <property type="entry name" value="OXIDOREDUCTASE GLYR1-RELATED"/>
    <property type="match status" value="1"/>
</dbReference>
<dbReference type="Gene3D" id="1.10.1040.10">
    <property type="entry name" value="N-(1-d-carboxylethyl)-l-norvaline Dehydrogenase, domain 2"/>
    <property type="match status" value="1"/>
</dbReference>
<protein>
    <submittedName>
        <fullName evidence="7">NAD(P)-dependent oxidoreductase</fullName>
        <ecNumber evidence="7">1.1.-.-</ecNumber>
    </submittedName>
</protein>
<evidence type="ECO:0000256" key="3">
    <source>
        <dbReference type="ARBA" id="ARBA00023027"/>
    </source>
</evidence>
<dbReference type="InterPro" id="IPR015815">
    <property type="entry name" value="HIBADH-related"/>
</dbReference>
<dbReference type="InterPro" id="IPR013328">
    <property type="entry name" value="6PGD_dom2"/>
</dbReference>
<evidence type="ECO:0000256" key="1">
    <source>
        <dbReference type="ARBA" id="ARBA00009080"/>
    </source>
</evidence>
<dbReference type="EC" id="1.1.-.-" evidence="7"/>
<dbReference type="Pfam" id="PF03446">
    <property type="entry name" value="NAD_binding_2"/>
    <property type="match status" value="1"/>
</dbReference>
<evidence type="ECO:0000256" key="4">
    <source>
        <dbReference type="PIRSR" id="PIRSR000103-1"/>
    </source>
</evidence>
<dbReference type="GO" id="GO:0016054">
    <property type="term" value="P:organic acid catabolic process"/>
    <property type="evidence" value="ECO:0007669"/>
    <property type="project" value="UniProtKB-ARBA"/>
</dbReference>
<dbReference type="RefSeq" id="WP_368499141.1">
    <property type="nucleotide sequence ID" value="NZ_CP162511.1"/>
</dbReference>
<dbReference type="PANTHER" id="PTHR43580:SF2">
    <property type="entry name" value="CYTOKINE-LIKE NUCLEAR FACTOR N-PAC"/>
    <property type="match status" value="1"/>
</dbReference>
<comment type="similarity">
    <text evidence="1">Belongs to the HIBADH-related family.</text>
</comment>
<reference evidence="7" key="1">
    <citation type="submission" date="2024-05" db="EMBL/GenBank/DDBJ databases">
        <title>Herbiconiux sp. A18JL235.</title>
        <authorList>
            <person name="Zhang G."/>
        </authorList>
    </citation>
    <scope>NUCLEOTIDE SEQUENCE</scope>
    <source>
        <strain evidence="7">A18JL235</strain>
    </source>
</reference>
<name>A0AB39BKY0_9MICO</name>
<dbReference type="InterPro" id="IPR029154">
    <property type="entry name" value="HIBADH-like_NADP-bd"/>
</dbReference>
<organism evidence="7">
    <name type="scientific">Herbiconiux sp. A18JL235</name>
    <dbReference type="NCBI Taxonomy" id="3152363"/>
    <lineage>
        <taxon>Bacteria</taxon>
        <taxon>Bacillati</taxon>
        <taxon>Actinomycetota</taxon>
        <taxon>Actinomycetes</taxon>
        <taxon>Micrococcales</taxon>
        <taxon>Microbacteriaceae</taxon>
        <taxon>Herbiconiux</taxon>
    </lineage>
</organism>
<dbReference type="PIRSF" id="PIRSF000103">
    <property type="entry name" value="HIBADH"/>
    <property type="match status" value="1"/>
</dbReference>